<keyword evidence="2 5" id="KW-0732">Signal</keyword>
<gene>
    <name evidence="7" type="ORF">GGQ59_002859</name>
</gene>
<keyword evidence="7" id="KW-0966">Cell projection</keyword>
<keyword evidence="3 4" id="KW-0574">Periplasm</keyword>
<feature type="chain" id="PRO_5033034816" description="Flagella basal body P-ring formation protein FlgA" evidence="5">
    <location>
        <begin position="16"/>
        <end position="125"/>
    </location>
</feature>
<evidence type="ECO:0000256" key="2">
    <source>
        <dbReference type="ARBA" id="ARBA00022729"/>
    </source>
</evidence>
<evidence type="ECO:0000256" key="1">
    <source>
        <dbReference type="ARBA" id="ARBA00004418"/>
    </source>
</evidence>
<dbReference type="PANTHER" id="PTHR36307:SF1">
    <property type="entry name" value="FLAGELLA BASAL BODY P-RING FORMATION PROTEIN FLGA"/>
    <property type="match status" value="1"/>
</dbReference>
<evidence type="ECO:0000256" key="5">
    <source>
        <dbReference type="SAM" id="SignalP"/>
    </source>
</evidence>
<organism evidence="7 8">
    <name type="scientific">Parvularcula dongshanensis</name>
    <dbReference type="NCBI Taxonomy" id="1173995"/>
    <lineage>
        <taxon>Bacteria</taxon>
        <taxon>Pseudomonadati</taxon>
        <taxon>Pseudomonadota</taxon>
        <taxon>Alphaproteobacteria</taxon>
        <taxon>Parvularculales</taxon>
        <taxon>Parvularculaceae</taxon>
        <taxon>Parvularcula</taxon>
    </lineage>
</organism>
<dbReference type="PANTHER" id="PTHR36307">
    <property type="entry name" value="FLAGELLA BASAL BODY P-RING FORMATION PROTEIN FLGA"/>
    <property type="match status" value="1"/>
</dbReference>
<dbReference type="GO" id="GO:0042597">
    <property type="term" value="C:periplasmic space"/>
    <property type="evidence" value="ECO:0007669"/>
    <property type="project" value="UniProtKB-SubCell"/>
</dbReference>
<dbReference type="AlphaFoldDB" id="A0A840I603"/>
<evidence type="ECO:0000256" key="3">
    <source>
        <dbReference type="ARBA" id="ARBA00022764"/>
    </source>
</evidence>
<dbReference type="Proteomes" id="UP000563524">
    <property type="component" value="Unassembled WGS sequence"/>
</dbReference>
<dbReference type="GO" id="GO:0044780">
    <property type="term" value="P:bacterial-type flagellum assembly"/>
    <property type="evidence" value="ECO:0007669"/>
    <property type="project" value="InterPro"/>
</dbReference>
<evidence type="ECO:0000259" key="6">
    <source>
        <dbReference type="SMART" id="SM00858"/>
    </source>
</evidence>
<evidence type="ECO:0000313" key="8">
    <source>
        <dbReference type="Proteomes" id="UP000563524"/>
    </source>
</evidence>
<evidence type="ECO:0000256" key="4">
    <source>
        <dbReference type="RuleBase" id="RU362063"/>
    </source>
</evidence>
<dbReference type="Gene3D" id="2.30.30.760">
    <property type="match status" value="1"/>
</dbReference>
<feature type="signal peptide" evidence="5">
    <location>
        <begin position="1"/>
        <end position="15"/>
    </location>
</feature>
<sequence length="125" mass="12788">MSPLLIALLAPAVLAAKPLPRGTVLTADLVVAEGGADLTPFLGKQLRRPAFAGRPIEAADLAAPDAVARQSAVNVVFRRSGLTLSVPGRAMTSGAAGDIVTVLVEGKRRPMRATVTGPGEVEVAR</sequence>
<name>A0A840I603_9PROT</name>
<comment type="caution">
    <text evidence="7">The sequence shown here is derived from an EMBL/GenBank/DDBJ whole genome shotgun (WGS) entry which is preliminary data.</text>
</comment>
<dbReference type="InterPro" id="IPR017585">
    <property type="entry name" value="SAF_FlgA"/>
</dbReference>
<dbReference type="Pfam" id="PF13144">
    <property type="entry name" value="ChapFlgA"/>
    <property type="match status" value="1"/>
</dbReference>
<proteinExistence type="inferred from homology"/>
<keyword evidence="7" id="KW-0282">Flagellum</keyword>
<keyword evidence="4" id="KW-1005">Bacterial flagellum biogenesis</keyword>
<protein>
    <recommendedName>
        <fullName evidence="4">Flagella basal body P-ring formation protein FlgA</fullName>
    </recommendedName>
</protein>
<keyword evidence="8" id="KW-1185">Reference proteome</keyword>
<reference evidence="7 8" key="1">
    <citation type="submission" date="2020-08" db="EMBL/GenBank/DDBJ databases">
        <title>Genomic Encyclopedia of Type Strains, Phase IV (KMG-IV): sequencing the most valuable type-strain genomes for metagenomic binning, comparative biology and taxonomic classification.</title>
        <authorList>
            <person name="Goeker M."/>
        </authorList>
    </citation>
    <scope>NUCLEOTIDE SEQUENCE [LARGE SCALE GENOMIC DNA]</scope>
    <source>
        <strain evidence="7 8">DSM 102850</strain>
    </source>
</reference>
<dbReference type="EMBL" id="JACHOB010000008">
    <property type="protein sequence ID" value="MBB4660309.1"/>
    <property type="molecule type" value="Genomic_DNA"/>
</dbReference>
<comment type="function">
    <text evidence="4">Involved in the assembly process of the P-ring formation. It may associate with FlgF on the rod constituting a structure essential for the P-ring assembly or may act as a modulator protein for the P-ring assembly.</text>
</comment>
<accession>A0A840I603</accession>
<dbReference type="InterPro" id="IPR039246">
    <property type="entry name" value="Flagellar_FlgA"/>
</dbReference>
<dbReference type="InterPro" id="IPR013974">
    <property type="entry name" value="SAF"/>
</dbReference>
<feature type="domain" description="SAF" evidence="6">
    <location>
        <begin position="10"/>
        <end position="62"/>
    </location>
</feature>
<evidence type="ECO:0000313" key="7">
    <source>
        <dbReference type="EMBL" id="MBB4660309.1"/>
    </source>
</evidence>
<keyword evidence="7" id="KW-0969">Cilium</keyword>
<comment type="subcellular location">
    <subcellularLocation>
        <location evidence="1 4">Periplasm</location>
    </subcellularLocation>
</comment>
<dbReference type="SMART" id="SM00858">
    <property type="entry name" value="SAF"/>
    <property type="match status" value="1"/>
</dbReference>
<dbReference type="NCBIfam" id="TIGR03170">
    <property type="entry name" value="flgA_cterm"/>
    <property type="match status" value="1"/>
</dbReference>
<dbReference type="RefSeq" id="WP_183819737.1">
    <property type="nucleotide sequence ID" value="NZ_JACHOB010000008.1"/>
</dbReference>
<comment type="similarity">
    <text evidence="4">Belongs to the FlgA family.</text>
</comment>